<dbReference type="PROSITE" id="PS51366">
    <property type="entry name" value="MI"/>
    <property type="match status" value="1"/>
</dbReference>
<evidence type="ECO:0000259" key="7">
    <source>
        <dbReference type="PROSITE" id="PS51366"/>
    </source>
</evidence>
<comment type="function">
    <text evidence="5">Plays a role in the accumulation of some potyvirus during viral infection.</text>
</comment>
<dbReference type="AlphaFoldDB" id="W9QV55"/>
<feature type="compositionally biased region" description="Basic and acidic residues" evidence="6">
    <location>
        <begin position="132"/>
        <end position="141"/>
    </location>
</feature>
<dbReference type="PANTHER" id="PTHR23253">
    <property type="entry name" value="EUKARYOTIC TRANSLATION INITIATION FACTOR 4 GAMMA"/>
    <property type="match status" value="1"/>
</dbReference>
<evidence type="ECO:0000313" key="8">
    <source>
        <dbReference type="EMBL" id="EXB42935.1"/>
    </source>
</evidence>
<feature type="compositionally biased region" description="Polar residues" evidence="6">
    <location>
        <begin position="175"/>
        <end position="194"/>
    </location>
</feature>
<evidence type="ECO:0000256" key="1">
    <source>
        <dbReference type="ARBA" id="ARBA00005775"/>
    </source>
</evidence>
<dbReference type="GO" id="GO:0003743">
    <property type="term" value="F:translation initiation factor activity"/>
    <property type="evidence" value="ECO:0007669"/>
    <property type="project" value="UniProtKB-KW"/>
</dbReference>
<evidence type="ECO:0000256" key="2">
    <source>
        <dbReference type="ARBA" id="ARBA00022540"/>
    </source>
</evidence>
<dbReference type="PANTHER" id="PTHR23253:SF53">
    <property type="entry name" value="EUKARYOTIC TRANSLATION INITIATION FACTOR ISOFORM 4G-1"/>
    <property type="match status" value="1"/>
</dbReference>
<dbReference type="Pfam" id="PF02854">
    <property type="entry name" value="MIF4G"/>
    <property type="match status" value="1"/>
</dbReference>
<evidence type="ECO:0000256" key="4">
    <source>
        <dbReference type="ARBA" id="ARBA00022917"/>
    </source>
</evidence>
<dbReference type="STRING" id="981085.W9QV55"/>
<dbReference type="GO" id="GO:0003729">
    <property type="term" value="F:mRNA binding"/>
    <property type="evidence" value="ECO:0007669"/>
    <property type="project" value="TreeGrafter"/>
</dbReference>
<keyword evidence="4" id="KW-0648">Protein biosynthesis</keyword>
<dbReference type="KEGG" id="mnt:21397118"/>
<keyword evidence="9" id="KW-1185">Reference proteome</keyword>
<feature type="compositionally biased region" description="Basic and acidic residues" evidence="6">
    <location>
        <begin position="152"/>
        <end position="174"/>
    </location>
</feature>
<keyword evidence="3" id="KW-0810">Translation regulation</keyword>
<evidence type="ECO:0000313" key="9">
    <source>
        <dbReference type="Proteomes" id="UP000030645"/>
    </source>
</evidence>
<feature type="compositionally biased region" description="Polar residues" evidence="6">
    <location>
        <begin position="584"/>
        <end position="597"/>
    </location>
</feature>
<dbReference type="InterPro" id="IPR003891">
    <property type="entry name" value="Initiation_fac_eIF4g_MI"/>
</dbReference>
<dbReference type="FunFam" id="1.25.40.180:FF:000027">
    <property type="entry name" value="Eukaryotic translation initiation factor isoform 4G-2"/>
    <property type="match status" value="1"/>
</dbReference>
<evidence type="ECO:0000256" key="6">
    <source>
        <dbReference type="SAM" id="MobiDB-lite"/>
    </source>
</evidence>
<organism evidence="8 9">
    <name type="scientific">Morus notabilis</name>
    <dbReference type="NCBI Taxonomy" id="981085"/>
    <lineage>
        <taxon>Eukaryota</taxon>
        <taxon>Viridiplantae</taxon>
        <taxon>Streptophyta</taxon>
        <taxon>Embryophyta</taxon>
        <taxon>Tracheophyta</taxon>
        <taxon>Spermatophyta</taxon>
        <taxon>Magnoliopsida</taxon>
        <taxon>eudicotyledons</taxon>
        <taxon>Gunneridae</taxon>
        <taxon>Pentapetalae</taxon>
        <taxon>rosids</taxon>
        <taxon>fabids</taxon>
        <taxon>Rosales</taxon>
        <taxon>Moraceae</taxon>
        <taxon>Moreae</taxon>
        <taxon>Morus</taxon>
    </lineage>
</organism>
<proteinExistence type="inferred from homology"/>
<feature type="compositionally biased region" description="Low complexity" evidence="6">
    <location>
        <begin position="28"/>
        <end position="48"/>
    </location>
</feature>
<feature type="compositionally biased region" description="Gly residues" evidence="6">
    <location>
        <begin position="13"/>
        <end position="24"/>
    </location>
</feature>
<dbReference type="SMART" id="SM00543">
    <property type="entry name" value="MIF4G"/>
    <property type="match status" value="1"/>
</dbReference>
<accession>W9QV55</accession>
<dbReference type="Pfam" id="PF02847">
    <property type="entry name" value="MA3"/>
    <property type="match status" value="1"/>
</dbReference>
<keyword evidence="2 8" id="KW-0396">Initiation factor</keyword>
<comment type="similarity">
    <text evidence="1">Belongs to the eukaryotic initiation factor 4G family.</text>
</comment>
<reference evidence="9" key="1">
    <citation type="submission" date="2013-01" db="EMBL/GenBank/DDBJ databases">
        <title>Draft Genome Sequence of a Mulberry Tree, Morus notabilis C.K. Schneid.</title>
        <authorList>
            <person name="He N."/>
            <person name="Zhao S."/>
        </authorList>
    </citation>
    <scope>NUCLEOTIDE SEQUENCE</scope>
</reference>
<name>W9QV55_9ROSA</name>
<dbReference type="InterPro" id="IPR003890">
    <property type="entry name" value="MIF4G-like_typ-3"/>
</dbReference>
<feature type="domain" description="MI" evidence="7">
    <location>
        <begin position="656"/>
        <end position="779"/>
    </location>
</feature>
<protein>
    <submittedName>
        <fullName evidence="8">Eukaryotic initiation factor iso-4F subunit p82-34</fullName>
    </submittedName>
</protein>
<dbReference type="SUPFAM" id="SSF48371">
    <property type="entry name" value="ARM repeat"/>
    <property type="match status" value="2"/>
</dbReference>
<dbReference type="Gene3D" id="1.25.40.180">
    <property type="match status" value="2"/>
</dbReference>
<dbReference type="Proteomes" id="UP000030645">
    <property type="component" value="Unassembled WGS sequence"/>
</dbReference>
<dbReference type="SMART" id="SM00544">
    <property type="entry name" value="MA3"/>
    <property type="match status" value="1"/>
</dbReference>
<dbReference type="GO" id="GO:0016281">
    <property type="term" value="C:eukaryotic translation initiation factor 4F complex"/>
    <property type="evidence" value="ECO:0007669"/>
    <property type="project" value="TreeGrafter"/>
</dbReference>
<dbReference type="OrthoDB" id="514777at2759"/>
<evidence type="ECO:0000256" key="5">
    <source>
        <dbReference type="ARBA" id="ARBA00057610"/>
    </source>
</evidence>
<dbReference type="eggNOG" id="KOG0401">
    <property type="taxonomic scope" value="Eukaryota"/>
</dbReference>
<dbReference type="InterPro" id="IPR016024">
    <property type="entry name" value="ARM-type_fold"/>
</dbReference>
<feature type="region of interest" description="Disordered" evidence="6">
    <location>
        <begin position="576"/>
        <end position="625"/>
    </location>
</feature>
<feature type="region of interest" description="Disordered" evidence="6">
    <location>
        <begin position="112"/>
        <end position="205"/>
    </location>
</feature>
<sequence length="822" mass="89806">MQQADQTVLSLRPGGGRGRLGGGPRFESSSSSASSSSSSAFAFGSFSSDLPFLRPHGGAPPSFSLKTGDSRFEGRERVRYTRDQLLQLREVGEVPDEILKLKREVEAEFLGEEQSWGRGESNPPNPPQSRYSEPDNRDWRGRSSSAQFPTSGEERSWEALRESRELGNRTDSRQQEPNQFNRQDQPNSHFSRASNEGGGPPPALVKAEVPWSARRGNLSDKDRVLKTVKGILNKLTPEKFDVLKGQLIDSGITSADILKDVISLIFDKAVLEPTFCPMYALLCSDLNEKLPPFPSDEPGVKEVTFRRVLLNHCQEAFEGADQLREEVRQMTAPEQEMERRDTERLVKLRTLGNIRLIGELLKQKMVPEKLVHHIVQELLGSDVKACPAEENVEAICHFFNTIGKQLDESPKSRRINDMYFGLLKELTTNPQLAPRLRFMVRDVLDLRANNWVPRREEVKAKTITEIHTEAEKNLGLRPGATASIRNSRGLISGGPGNTSPGGFPISRPGLGGMMPGMPGTRKMPGMPGIGMDNDNWEVPRQRSMPRGDGLGMLGAGRGQSPLIGKSTSLNTRLLPQGSGGLISGRTSALLQGSSPARPSSIGFGTEAPPLVPPSSTGYGTEAPTRVPLSARPVPAASVPPVAEKPQAPAAGLNPADLHKKTVSLLEEYFDVRMLDEALQCVEDLKSPAYHHEVVKEAISLALEHNSPPFIQLAVRLLEYLLSKKVFTVGDIGTGCLLYASLLDDLGIDLPKAPNNFGEIIGNLLLIGGLDFKVVKEVLKKVENDCFQIAIFNAAMRIVSESPSGHSVLEAQASDVDACRSLL</sequence>
<feature type="region of interest" description="Disordered" evidence="6">
    <location>
        <begin position="1"/>
        <end position="76"/>
    </location>
</feature>
<dbReference type="EMBL" id="KE343829">
    <property type="protein sequence ID" value="EXB42935.1"/>
    <property type="molecule type" value="Genomic_DNA"/>
</dbReference>
<evidence type="ECO:0000256" key="3">
    <source>
        <dbReference type="ARBA" id="ARBA00022845"/>
    </source>
</evidence>
<gene>
    <name evidence="8" type="ORF">L484_013957</name>
</gene>
<dbReference type="GO" id="GO:0006417">
    <property type="term" value="P:regulation of translation"/>
    <property type="evidence" value="ECO:0007669"/>
    <property type="project" value="UniProtKB-KW"/>
</dbReference>